<dbReference type="PROSITE" id="PS50892">
    <property type="entry name" value="V_SNARE"/>
    <property type="match status" value="1"/>
</dbReference>
<evidence type="ECO:0000259" key="12">
    <source>
        <dbReference type="PROSITE" id="PS50892"/>
    </source>
</evidence>
<evidence type="ECO:0000256" key="4">
    <source>
        <dbReference type="ARBA" id="ARBA00022927"/>
    </source>
</evidence>
<keyword evidence="6 10" id="KW-0472">Membrane</keyword>
<evidence type="ECO:0000256" key="5">
    <source>
        <dbReference type="ARBA" id="ARBA00022989"/>
    </source>
</evidence>
<dbReference type="InterPro" id="IPR051097">
    <property type="entry name" value="Synaptobrevin-like_transport"/>
</dbReference>
<reference evidence="13 14" key="1">
    <citation type="submission" date="2023-08" db="EMBL/GenBank/DDBJ databases">
        <title>Black Yeasts Isolated from many extreme environments.</title>
        <authorList>
            <person name="Coleine C."/>
            <person name="Stajich J.E."/>
            <person name="Selbmann L."/>
        </authorList>
    </citation>
    <scope>NUCLEOTIDE SEQUENCE [LARGE SCALE GENOMIC DNA]</scope>
    <source>
        <strain evidence="13 14">CCFEE 5935</strain>
    </source>
</reference>
<feature type="transmembrane region" description="Helical" evidence="10">
    <location>
        <begin position="216"/>
        <end position="241"/>
    </location>
</feature>
<dbReference type="SUPFAM" id="SSF64356">
    <property type="entry name" value="SNARE-like"/>
    <property type="match status" value="1"/>
</dbReference>
<dbReference type="Gene3D" id="3.30.450.50">
    <property type="entry name" value="Longin domain"/>
    <property type="match status" value="1"/>
</dbReference>
<dbReference type="EMBL" id="JAVRRT010000017">
    <property type="protein sequence ID" value="KAK5165077.1"/>
    <property type="molecule type" value="Genomic_DNA"/>
</dbReference>
<dbReference type="RefSeq" id="XP_064655220.1">
    <property type="nucleotide sequence ID" value="XM_064806403.1"/>
</dbReference>
<dbReference type="Proteomes" id="UP001337655">
    <property type="component" value="Unassembled WGS sequence"/>
</dbReference>
<comment type="subcellular location">
    <subcellularLocation>
        <location evidence="8">Endomembrane system</location>
        <topology evidence="8">Single-pass type IV membrane protein</topology>
    </subcellularLocation>
</comment>
<protein>
    <recommendedName>
        <fullName evidence="7">Synaptobrevin homolog YKT6</fullName>
    </recommendedName>
</protein>
<dbReference type="GO" id="GO:0012505">
    <property type="term" value="C:endomembrane system"/>
    <property type="evidence" value="ECO:0007669"/>
    <property type="project" value="UniProtKB-SubCell"/>
</dbReference>
<feature type="domain" description="Longin" evidence="11">
    <location>
        <begin position="11"/>
        <end position="139"/>
    </location>
</feature>
<evidence type="ECO:0000256" key="10">
    <source>
        <dbReference type="SAM" id="Phobius"/>
    </source>
</evidence>
<evidence type="ECO:0000256" key="3">
    <source>
        <dbReference type="ARBA" id="ARBA00022692"/>
    </source>
</evidence>
<evidence type="ECO:0000256" key="9">
    <source>
        <dbReference type="PROSITE-ProRule" id="PRU00290"/>
    </source>
</evidence>
<dbReference type="Pfam" id="PF13774">
    <property type="entry name" value="Longin"/>
    <property type="match status" value="1"/>
</dbReference>
<evidence type="ECO:0000256" key="2">
    <source>
        <dbReference type="ARBA" id="ARBA00022448"/>
    </source>
</evidence>
<evidence type="ECO:0000259" key="11">
    <source>
        <dbReference type="PROSITE" id="PS50859"/>
    </source>
</evidence>
<dbReference type="PANTHER" id="PTHR21136:SF168">
    <property type="entry name" value="VESICLE-ASSOCIATED MEMBRANE PROTEIN 9"/>
    <property type="match status" value="1"/>
</dbReference>
<evidence type="ECO:0000313" key="13">
    <source>
        <dbReference type="EMBL" id="KAK5165077.1"/>
    </source>
</evidence>
<keyword evidence="3 10" id="KW-0812">Transmembrane</keyword>
<dbReference type="PRINTS" id="PR00219">
    <property type="entry name" value="SYNAPTOBREVN"/>
</dbReference>
<dbReference type="CDD" id="cd14824">
    <property type="entry name" value="Longin"/>
    <property type="match status" value="1"/>
</dbReference>
<dbReference type="FunFam" id="3.30.450.50:FF:000017">
    <property type="entry name" value="Synaptobrevin-like protein Sybl1"/>
    <property type="match status" value="1"/>
</dbReference>
<dbReference type="InterPro" id="IPR011012">
    <property type="entry name" value="Longin-like_dom_sf"/>
</dbReference>
<dbReference type="AlphaFoldDB" id="A0AAV9P149"/>
<keyword evidence="9" id="KW-0175">Coiled coil</keyword>
<evidence type="ECO:0000256" key="8">
    <source>
        <dbReference type="ARBA" id="ARBA00046280"/>
    </source>
</evidence>
<dbReference type="FunFam" id="1.20.5.110:FF:000004">
    <property type="entry name" value="Vesicle-associated membrane protein 7"/>
    <property type="match status" value="1"/>
</dbReference>
<keyword evidence="14" id="KW-1185">Reference proteome</keyword>
<dbReference type="InterPro" id="IPR001388">
    <property type="entry name" value="Synaptobrevin-like"/>
</dbReference>
<dbReference type="PANTHER" id="PTHR21136">
    <property type="entry name" value="SNARE PROTEINS"/>
    <property type="match status" value="1"/>
</dbReference>
<comment type="caution">
    <text evidence="13">The sequence shown here is derived from an EMBL/GenBank/DDBJ whole genome shotgun (WGS) entry which is preliminary data.</text>
</comment>
<dbReference type="PROSITE" id="PS50859">
    <property type="entry name" value="LONGIN"/>
    <property type="match status" value="1"/>
</dbReference>
<keyword evidence="2" id="KW-0813">Transport</keyword>
<feature type="domain" description="V-SNARE coiled-coil homology" evidence="12">
    <location>
        <begin position="152"/>
        <end position="212"/>
    </location>
</feature>
<evidence type="ECO:0000256" key="7">
    <source>
        <dbReference type="ARBA" id="ARBA00026133"/>
    </source>
</evidence>
<dbReference type="GO" id="GO:0015031">
    <property type="term" value="P:protein transport"/>
    <property type="evidence" value="ECO:0007669"/>
    <property type="project" value="UniProtKB-KW"/>
</dbReference>
<dbReference type="GeneID" id="89930506"/>
<evidence type="ECO:0000256" key="6">
    <source>
        <dbReference type="ARBA" id="ARBA00023136"/>
    </source>
</evidence>
<dbReference type="PROSITE" id="PS00417">
    <property type="entry name" value="SYNAPTOBREVIN"/>
    <property type="match status" value="1"/>
</dbReference>
<dbReference type="InterPro" id="IPR010908">
    <property type="entry name" value="Longin_dom"/>
</dbReference>
<dbReference type="GO" id="GO:0016020">
    <property type="term" value="C:membrane"/>
    <property type="evidence" value="ECO:0007669"/>
    <property type="project" value="InterPro"/>
</dbReference>
<proteinExistence type="inferred from homology"/>
<dbReference type="SUPFAM" id="SSF58038">
    <property type="entry name" value="SNARE fusion complex"/>
    <property type="match status" value="1"/>
</dbReference>
<keyword evidence="5 10" id="KW-1133">Transmembrane helix</keyword>
<dbReference type="Pfam" id="PF00957">
    <property type="entry name" value="Synaptobrevin"/>
    <property type="match status" value="1"/>
</dbReference>
<organism evidence="13 14">
    <name type="scientific">Saxophila tyrrhenica</name>
    <dbReference type="NCBI Taxonomy" id="1690608"/>
    <lineage>
        <taxon>Eukaryota</taxon>
        <taxon>Fungi</taxon>
        <taxon>Dikarya</taxon>
        <taxon>Ascomycota</taxon>
        <taxon>Pezizomycotina</taxon>
        <taxon>Dothideomycetes</taxon>
        <taxon>Dothideomycetidae</taxon>
        <taxon>Mycosphaerellales</taxon>
        <taxon>Extremaceae</taxon>
        <taxon>Saxophila</taxon>
    </lineage>
</organism>
<comment type="similarity">
    <text evidence="1">Belongs to the synaptobrevin family.</text>
</comment>
<evidence type="ECO:0000256" key="1">
    <source>
        <dbReference type="ARBA" id="ARBA00008025"/>
    </source>
</evidence>
<sequence>MASSSTPASPLLYSCIAYESTILAEHTSSAVSGASSTASLILPKIQHESAQKLTYQHESSNIHFIADAPPSNSSPDNLSGGGLTYLVVAKGDFSRRISFGYLVEIKKRFLKEYDAERTNFSSLPAYGAAAFNSQLKQLMMEYGTTKAGQNDAFANVQSEIDNVRGIMTENIERVLERGERIDLLVDKTDRLGGSARDFRVRSRGLRRRMWWKNMKLMILLAVVVVFLVYLLVGFGCGLPAWGRCVGH</sequence>
<accession>A0AAV9P149</accession>
<dbReference type="InterPro" id="IPR042855">
    <property type="entry name" value="V_SNARE_CC"/>
</dbReference>
<dbReference type="Gene3D" id="1.20.5.110">
    <property type="match status" value="1"/>
</dbReference>
<evidence type="ECO:0000313" key="14">
    <source>
        <dbReference type="Proteomes" id="UP001337655"/>
    </source>
</evidence>
<dbReference type="SMART" id="SM01270">
    <property type="entry name" value="Longin"/>
    <property type="match status" value="1"/>
</dbReference>
<keyword evidence="4" id="KW-0653">Protein transport</keyword>
<gene>
    <name evidence="13" type="ORF">LTR77_009174</name>
</gene>
<dbReference type="GO" id="GO:0005737">
    <property type="term" value="C:cytoplasm"/>
    <property type="evidence" value="ECO:0007669"/>
    <property type="project" value="UniProtKB-ARBA"/>
</dbReference>
<dbReference type="GO" id="GO:0016192">
    <property type="term" value="P:vesicle-mediated transport"/>
    <property type="evidence" value="ECO:0007669"/>
    <property type="project" value="InterPro"/>
</dbReference>
<name>A0AAV9P149_9PEZI</name>